<dbReference type="PROSITE" id="PS51257">
    <property type="entry name" value="PROKAR_LIPOPROTEIN"/>
    <property type="match status" value="1"/>
</dbReference>
<proteinExistence type="predicted"/>
<feature type="domain" description="Peptidase M48" evidence="8">
    <location>
        <begin position="74"/>
        <end position="258"/>
    </location>
</feature>
<dbReference type="GO" id="GO:0051603">
    <property type="term" value="P:proteolysis involved in protein catabolic process"/>
    <property type="evidence" value="ECO:0007669"/>
    <property type="project" value="TreeGrafter"/>
</dbReference>
<keyword evidence="6 9" id="KW-0482">Metalloprotease</keyword>
<sequence length="495" mass="53198">MKRNRPVPPRRPRLPVAAWLAGALLALSACTTNPATGERQFTALMSPEQEKSVGAEQHKQVMDEFGGPYDNPAIQAYVDKIGQRLAANTERPDVRYTFTVLDSDIVNAFALPGGYVYVTRGLMALANNEAQLAGVIGHEIGHVTARHSAERYSRGTLAQVGAVLATVLGGAEVGQLAQQGAAGVLAGWSRGQELEADSLGIRYMAGSGFAPTEMSSFLATMGRHAQLQALLAGKPGAADQFSYLQTHPPTGERVEQAAAAAKQRAPQDWETDGAAYLRTIDGMLYGDSPKNGYVRGQVFAHPSLGFRFEVPEGFRLLNGQSNVTAIAPDGKTLMVFDGAPGQGARNPAEFIAGVWAPNAPLSGTQTLTIDGLPAATAITPVNTRSGQVNARLVAIRWDADSYYRFLFVTPTLSPAADRAFQDTATSFRRLTSADRAGLRPYRLRVVQVRAGETVEDLARRMPFRDYPEERFRVLNDIAPGTPLRPGQLVKLVVAD</sequence>
<dbReference type="CDD" id="cd07333">
    <property type="entry name" value="M48C_bepA_like"/>
    <property type="match status" value="1"/>
</dbReference>
<dbReference type="PANTHER" id="PTHR22726">
    <property type="entry name" value="METALLOENDOPEPTIDASE OMA1"/>
    <property type="match status" value="1"/>
</dbReference>
<protein>
    <submittedName>
        <fullName evidence="9">M48 family metalloprotease</fullName>
    </submittedName>
</protein>
<evidence type="ECO:0000256" key="1">
    <source>
        <dbReference type="ARBA" id="ARBA00001947"/>
    </source>
</evidence>
<evidence type="ECO:0000256" key="2">
    <source>
        <dbReference type="ARBA" id="ARBA00022670"/>
    </source>
</evidence>
<feature type="signal peptide" evidence="7">
    <location>
        <begin position="1"/>
        <end position="28"/>
    </location>
</feature>
<keyword evidence="10" id="KW-1185">Reference proteome</keyword>
<evidence type="ECO:0000256" key="5">
    <source>
        <dbReference type="ARBA" id="ARBA00022833"/>
    </source>
</evidence>
<dbReference type="GO" id="GO:0004222">
    <property type="term" value="F:metalloendopeptidase activity"/>
    <property type="evidence" value="ECO:0007669"/>
    <property type="project" value="InterPro"/>
</dbReference>
<accession>A0A858R9H8</accession>
<keyword evidence="2" id="KW-0645">Protease</keyword>
<gene>
    <name evidence="9" type="ORF">HHL28_12655</name>
</gene>
<evidence type="ECO:0000313" key="10">
    <source>
        <dbReference type="Proteomes" id="UP000501891"/>
    </source>
</evidence>
<dbReference type="Gene3D" id="3.30.2010.10">
    <property type="entry name" value="Metalloproteases ('zincins'), catalytic domain"/>
    <property type="match status" value="1"/>
</dbReference>
<dbReference type="EMBL" id="CP051775">
    <property type="protein sequence ID" value="QJE73832.1"/>
    <property type="molecule type" value="Genomic_DNA"/>
</dbReference>
<dbReference type="GO" id="GO:0016020">
    <property type="term" value="C:membrane"/>
    <property type="evidence" value="ECO:0007669"/>
    <property type="project" value="TreeGrafter"/>
</dbReference>
<dbReference type="KEGG" id="acru:HHL28_12655"/>
<name>A0A858R9H8_9PROT</name>
<dbReference type="AlphaFoldDB" id="A0A858R9H8"/>
<dbReference type="Proteomes" id="UP000501891">
    <property type="component" value="Chromosome"/>
</dbReference>
<keyword evidence="5" id="KW-0862">Zinc</keyword>
<dbReference type="Pfam" id="PF01435">
    <property type="entry name" value="Peptidase_M48"/>
    <property type="match status" value="1"/>
</dbReference>
<evidence type="ECO:0000256" key="6">
    <source>
        <dbReference type="ARBA" id="ARBA00023049"/>
    </source>
</evidence>
<keyword evidence="3" id="KW-0479">Metal-binding</keyword>
<keyword evidence="7" id="KW-0732">Signal</keyword>
<dbReference type="InterPro" id="IPR051156">
    <property type="entry name" value="Mito/Outer_Membr_Metalloprot"/>
</dbReference>
<comment type="cofactor">
    <cofactor evidence="1">
        <name>Zn(2+)</name>
        <dbReference type="ChEBI" id="CHEBI:29105"/>
    </cofactor>
</comment>
<keyword evidence="4" id="KW-0378">Hydrolase</keyword>
<evidence type="ECO:0000313" key="9">
    <source>
        <dbReference type="EMBL" id="QJE73832.1"/>
    </source>
</evidence>
<dbReference type="GO" id="GO:0046872">
    <property type="term" value="F:metal ion binding"/>
    <property type="evidence" value="ECO:0007669"/>
    <property type="project" value="UniProtKB-KW"/>
</dbReference>
<evidence type="ECO:0000256" key="7">
    <source>
        <dbReference type="SAM" id="SignalP"/>
    </source>
</evidence>
<feature type="chain" id="PRO_5032800909" evidence="7">
    <location>
        <begin position="29"/>
        <end position="495"/>
    </location>
</feature>
<reference evidence="9" key="1">
    <citation type="submission" date="2020-04" db="EMBL/GenBank/DDBJ databases">
        <title>A desert anoxygenic phototrophic bacterium fixes CO2 using RubisCO under aerobic conditions.</title>
        <authorList>
            <person name="Tang K."/>
        </authorList>
    </citation>
    <scope>NUCLEOTIDE SEQUENCE [LARGE SCALE GENOMIC DNA]</scope>
    <source>
        <strain evidence="9">MIMtkB3</strain>
    </source>
</reference>
<dbReference type="PANTHER" id="PTHR22726:SF24">
    <property type="entry name" value="M48 FAMILY METALLOPEPTIDASE"/>
    <property type="match status" value="1"/>
</dbReference>
<evidence type="ECO:0000256" key="3">
    <source>
        <dbReference type="ARBA" id="ARBA00022723"/>
    </source>
</evidence>
<evidence type="ECO:0000259" key="8">
    <source>
        <dbReference type="Pfam" id="PF01435"/>
    </source>
</evidence>
<dbReference type="InterPro" id="IPR001915">
    <property type="entry name" value="Peptidase_M48"/>
</dbReference>
<evidence type="ECO:0000256" key="4">
    <source>
        <dbReference type="ARBA" id="ARBA00022801"/>
    </source>
</evidence>
<organism evidence="9 10">
    <name type="scientific">Aerophototrophica crusticola</name>
    <dbReference type="NCBI Taxonomy" id="1709002"/>
    <lineage>
        <taxon>Bacteria</taxon>
        <taxon>Pseudomonadati</taxon>
        <taxon>Pseudomonadota</taxon>
        <taxon>Alphaproteobacteria</taxon>
        <taxon>Rhodospirillales</taxon>
        <taxon>Rhodospirillaceae</taxon>
        <taxon>Aerophototrophica</taxon>
    </lineage>
</organism>